<dbReference type="InterPro" id="IPR036259">
    <property type="entry name" value="MFS_trans_sf"/>
</dbReference>
<dbReference type="Gene3D" id="1.20.1720.10">
    <property type="entry name" value="Multidrug resistance protein D"/>
    <property type="match status" value="1"/>
</dbReference>
<keyword evidence="8" id="KW-1185">Reference proteome</keyword>
<dbReference type="Pfam" id="PF07690">
    <property type="entry name" value="MFS_1"/>
    <property type="match status" value="1"/>
</dbReference>
<dbReference type="Gene3D" id="1.20.1250.20">
    <property type="entry name" value="MFS general substrate transporter like domains"/>
    <property type="match status" value="1"/>
</dbReference>
<evidence type="ECO:0000313" key="7">
    <source>
        <dbReference type="EMBL" id="GGM64641.1"/>
    </source>
</evidence>
<feature type="transmembrane region" description="Helical" evidence="5">
    <location>
        <begin position="433"/>
        <end position="453"/>
    </location>
</feature>
<dbReference type="PROSITE" id="PS50850">
    <property type="entry name" value="MFS"/>
    <property type="match status" value="1"/>
</dbReference>
<proteinExistence type="predicted"/>
<feature type="transmembrane region" description="Helical" evidence="5">
    <location>
        <begin position="336"/>
        <end position="356"/>
    </location>
</feature>
<feature type="transmembrane region" description="Helical" evidence="5">
    <location>
        <begin position="136"/>
        <end position="158"/>
    </location>
</feature>
<feature type="transmembrane region" description="Helical" evidence="5">
    <location>
        <begin position="302"/>
        <end position="324"/>
    </location>
</feature>
<feature type="domain" description="Major facilitator superfamily (MFS) profile" evidence="6">
    <location>
        <begin position="13"/>
        <end position="460"/>
    </location>
</feature>
<reference evidence="7" key="1">
    <citation type="journal article" date="2014" name="Int. J. Syst. Evol. Microbiol.">
        <title>Complete genome sequence of Corynebacterium casei LMG S-19264T (=DSM 44701T), isolated from a smear-ripened cheese.</title>
        <authorList>
            <consortium name="US DOE Joint Genome Institute (JGI-PGF)"/>
            <person name="Walter F."/>
            <person name="Albersmeier A."/>
            <person name="Kalinowski J."/>
            <person name="Ruckert C."/>
        </authorList>
    </citation>
    <scope>NUCLEOTIDE SEQUENCE</scope>
    <source>
        <strain evidence="7">JCM 19831</strain>
    </source>
</reference>
<evidence type="ECO:0000256" key="2">
    <source>
        <dbReference type="ARBA" id="ARBA00022692"/>
    </source>
</evidence>
<protein>
    <submittedName>
        <fullName evidence="7">MFS transporter</fullName>
    </submittedName>
</protein>
<organism evidence="7 8">
    <name type="scientific">Dactylosporangium sucinum</name>
    <dbReference type="NCBI Taxonomy" id="1424081"/>
    <lineage>
        <taxon>Bacteria</taxon>
        <taxon>Bacillati</taxon>
        <taxon>Actinomycetota</taxon>
        <taxon>Actinomycetes</taxon>
        <taxon>Micromonosporales</taxon>
        <taxon>Micromonosporaceae</taxon>
        <taxon>Dactylosporangium</taxon>
    </lineage>
</organism>
<feature type="transmembrane region" description="Helical" evidence="5">
    <location>
        <begin position="362"/>
        <end position="389"/>
    </location>
</feature>
<keyword evidence="4 5" id="KW-0472">Membrane</keyword>
<evidence type="ECO:0000256" key="3">
    <source>
        <dbReference type="ARBA" id="ARBA00022989"/>
    </source>
</evidence>
<dbReference type="EMBL" id="BMPI01000050">
    <property type="protein sequence ID" value="GGM64641.1"/>
    <property type="molecule type" value="Genomic_DNA"/>
</dbReference>
<evidence type="ECO:0000256" key="1">
    <source>
        <dbReference type="ARBA" id="ARBA00004651"/>
    </source>
</evidence>
<evidence type="ECO:0000313" key="8">
    <source>
        <dbReference type="Proteomes" id="UP000642070"/>
    </source>
</evidence>
<reference evidence="7" key="2">
    <citation type="submission" date="2020-09" db="EMBL/GenBank/DDBJ databases">
        <authorList>
            <person name="Sun Q."/>
            <person name="Ohkuma M."/>
        </authorList>
    </citation>
    <scope>NUCLEOTIDE SEQUENCE</scope>
    <source>
        <strain evidence="7">JCM 19831</strain>
    </source>
</reference>
<dbReference type="PANTHER" id="PTHR23501:SF197">
    <property type="entry name" value="COMD"/>
    <property type="match status" value="1"/>
</dbReference>
<feature type="transmembrane region" description="Helical" evidence="5">
    <location>
        <begin position="224"/>
        <end position="246"/>
    </location>
</feature>
<name>A0A917X379_9ACTN</name>
<comment type="subcellular location">
    <subcellularLocation>
        <location evidence="1">Cell membrane</location>
        <topology evidence="1">Multi-pass membrane protein</topology>
    </subcellularLocation>
</comment>
<feature type="transmembrane region" description="Helical" evidence="5">
    <location>
        <begin position="78"/>
        <end position="98"/>
    </location>
</feature>
<dbReference type="AlphaFoldDB" id="A0A917X379"/>
<dbReference type="GO" id="GO:0005886">
    <property type="term" value="C:plasma membrane"/>
    <property type="evidence" value="ECO:0007669"/>
    <property type="project" value="UniProtKB-SubCell"/>
</dbReference>
<evidence type="ECO:0000256" key="4">
    <source>
        <dbReference type="ARBA" id="ARBA00023136"/>
    </source>
</evidence>
<dbReference type="RefSeq" id="WP_190255041.1">
    <property type="nucleotide sequence ID" value="NZ_BMPI01000050.1"/>
</dbReference>
<dbReference type="SUPFAM" id="SSF103473">
    <property type="entry name" value="MFS general substrate transporter"/>
    <property type="match status" value="1"/>
</dbReference>
<feature type="transmembrane region" description="Helical" evidence="5">
    <location>
        <begin position="401"/>
        <end position="421"/>
    </location>
</feature>
<comment type="caution">
    <text evidence="7">The sequence shown here is derived from an EMBL/GenBank/DDBJ whole genome shotgun (WGS) entry which is preliminary data.</text>
</comment>
<evidence type="ECO:0000256" key="5">
    <source>
        <dbReference type="SAM" id="Phobius"/>
    </source>
</evidence>
<feature type="transmembrane region" description="Helical" evidence="5">
    <location>
        <begin position="12"/>
        <end position="31"/>
    </location>
</feature>
<feature type="transmembrane region" description="Helical" evidence="5">
    <location>
        <begin position="51"/>
        <end position="71"/>
    </location>
</feature>
<dbReference type="GO" id="GO:0022857">
    <property type="term" value="F:transmembrane transporter activity"/>
    <property type="evidence" value="ECO:0007669"/>
    <property type="project" value="InterPro"/>
</dbReference>
<accession>A0A917X379</accession>
<dbReference type="Proteomes" id="UP000642070">
    <property type="component" value="Unassembled WGS sequence"/>
</dbReference>
<gene>
    <name evidence="7" type="ORF">GCM10007977_077630</name>
</gene>
<feature type="transmembrane region" description="Helical" evidence="5">
    <location>
        <begin position="195"/>
        <end position="218"/>
    </location>
</feature>
<dbReference type="PANTHER" id="PTHR23501">
    <property type="entry name" value="MAJOR FACILITATOR SUPERFAMILY"/>
    <property type="match status" value="1"/>
</dbReference>
<feature type="transmembrane region" description="Helical" evidence="5">
    <location>
        <begin position="266"/>
        <end position="290"/>
    </location>
</feature>
<sequence length="481" mass="49262">MTAAADRRGRRGLLLALVATCIAYSFVQAVLNPALPAIARDFEVPPGQVTWLVAANLLAGAVVTPLFGSLGDRLDARLILLACVALVVVGSVLCAVAPNFATIVVGRVVQSGGNGVFPVCFIVARRQMPLAALPRAVGILSSRVALGGGIGVVLGGYISDWVGYRWIFWISAAYGAVVIVWILRAVDRVPPGQGPVAHVPSALLLSAWLSMITLALSWAPTRGWFSPAVAALGAAGLVVLLLWVWVEWRVRNPLLELRILLIRTVWVVDVAGMAVAAGMYVCFGIVPLLAQTPSGAGYGVDVSAAVAGLLLLPLTVGVVVGGALANRLVDRVGSRVVLAVSTTACGLSLGLLAFWHDSLVSLAVALGLQGLGLGSAFAAMMRVLVAAVPHERTGAATGLHATLRVMGGAAAVAWAAGVLSAGENSLHVPSESGYVLVFLVMGGLDVAVALLALGASRLGRHCVPPPPEVSRTAGGQPAPPA</sequence>
<dbReference type="InterPro" id="IPR011701">
    <property type="entry name" value="MFS"/>
</dbReference>
<keyword evidence="2 5" id="KW-0812">Transmembrane</keyword>
<evidence type="ECO:0000259" key="6">
    <source>
        <dbReference type="PROSITE" id="PS50850"/>
    </source>
</evidence>
<feature type="transmembrane region" description="Helical" evidence="5">
    <location>
        <begin position="164"/>
        <end position="183"/>
    </location>
</feature>
<dbReference type="InterPro" id="IPR020846">
    <property type="entry name" value="MFS_dom"/>
</dbReference>
<feature type="transmembrane region" description="Helical" evidence="5">
    <location>
        <begin position="104"/>
        <end position="124"/>
    </location>
</feature>
<keyword evidence="3 5" id="KW-1133">Transmembrane helix</keyword>